<dbReference type="PIRSF" id="PIRSF006060">
    <property type="entry name" value="AA_transporter"/>
    <property type="match status" value="1"/>
</dbReference>
<keyword evidence="5 7" id="KW-0472">Membrane</keyword>
<feature type="region of interest" description="Disordered" evidence="6">
    <location>
        <begin position="1"/>
        <end position="34"/>
    </location>
</feature>
<evidence type="ECO:0000256" key="2">
    <source>
        <dbReference type="ARBA" id="ARBA00007040"/>
    </source>
</evidence>
<comment type="subcellular location">
    <subcellularLocation>
        <location evidence="1">Membrane</location>
        <topology evidence="1">Multi-pass membrane protein</topology>
    </subcellularLocation>
</comment>
<evidence type="ECO:0000256" key="5">
    <source>
        <dbReference type="ARBA" id="ARBA00023136"/>
    </source>
</evidence>
<proteinExistence type="inferred from homology"/>
<organism evidence="8 9">
    <name type="scientific">Hirundo rustica rustica</name>
    <dbReference type="NCBI Taxonomy" id="333673"/>
    <lineage>
        <taxon>Eukaryota</taxon>
        <taxon>Metazoa</taxon>
        <taxon>Chordata</taxon>
        <taxon>Craniata</taxon>
        <taxon>Vertebrata</taxon>
        <taxon>Euteleostomi</taxon>
        <taxon>Archelosauria</taxon>
        <taxon>Archosauria</taxon>
        <taxon>Dinosauria</taxon>
        <taxon>Saurischia</taxon>
        <taxon>Theropoda</taxon>
        <taxon>Coelurosauria</taxon>
        <taxon>Aves</taxon>
        <taxon>Neognathae</taxon>
        <taxon>Neoaves</taxon>
        <taxon>Telluraves</taxon>
        <taxon>Australaves</taxon>
        <taxon>Passeriformes</taxon>
        <taxon>Sylvioidea</taxon>
        <taxon>Hirundinidae</taxon>
        <taxon>Hirundo</taxon>
    </lineage>
</organism>
<dbReference type="OrthoDB" id="10062876at2759"/>
<feature type="compositionally biased region" description="Polar residues" evidence="6">
    <location>
        <begin position="1"/>
        <end position="10"/>
    </location>
</feature>
<feature type="transmembrane region" description="Helical" evidence="7">
    <location>
        <begin position="98"/>
        <end position="121"/>
    </location>
</feature>
<feature type="transmembrane region" description="Helical" evidence="7">
    <location>
        <begin position="434"/>
        <end position="456"/>
    </location>
</feature>
<name>A0A3M0K9V3_HIRRU</name>
<keyword evidence="3 7" id="KW-0812">Transmembrane</keyword>
<dbReference type="InterPro" id="IPR002293">
    <property type="entry name" value="AA/rel_permease1"/>
</dbReference>
<gene>
    <name evidence="8" type="ORF">DUI87_14329</name>
</gene>
<feature type="transmembrane region" description="Helical" evidence="7">
    <location>
        <begin position="65"/>
        <end position="86"/>
    </location>
</feature>
<evidence type="ECO:0000256" key="4">
    <source>
        <dbReference type="ARBA" id="ARBA00022989"/>
    </source>
</evidence>
<dbReference type="GO" id="GO:0015175">
    <property type="term" value="F:neutral L-amino acid transmembrane transporter activity"/>
    <property type="evidence" value="ECO:0007669"/>
    <property type="project" value="TreeGrafter"/>
</dbReference>
<evidence type="ECO:0000313" key="8">
    <source>
        <dbReference type="EMBL" id="RMC09321.1"/>
    </source>
</evidence>
<reference evidence="8 9" key="1">
    <citation type="submission" date="2018-07" db="EMBL/GenBank/DDBJ databases">
        <title>A high quality draft genome assembly of the barn swallow (H. rustica rustica).</title>
        <authorList>
            <person name="Formenti G."/>
            <person name="Chiara M."/>
            <person name="Poveda L."/>
            <person name="Francoijs K.-J."/>
            <person name="Bonisoli-Alquati A."/>
            <person name="Canova L."/>
            <person name="Gianfranceschi L."/>
            <person name="Horner D.S."/>
            <person name="Saino N."/>
        </authorList>
    </citation>
    <scope>NUCLEOTIDE SEQUENCE [LARGE SCALE GENOMIC DNA]</scope>
    <source>
        <strain evidence="8">Chelidonia</strain>
        <tissue evidence="8">Blood</tissue>
    </source>
</reference>
<dbReference type="Proteomes" id="UP000269221">
    <property type="component" value="Unassembled WGS sequence"/>
</dbReference>
<evidence type="ECO:0000256" key="3">
    <source>
        <dbReference type="ARBA" id="ARBA00022692"/>
    </source>
</evidence>
<comment type="similarity">
    <text evidence="2">Belongs to the amino acid-polyamine-organocation (APC) superfamily. L-type amino acid transporter (LAT) (TC 2.A.3.8) family.</text>
</comment>
<keyword evidence="9" id="KW-1185">Reference proteome</keyword>
<evidence type="ECO:0000256" key="6">
    <source>
        <dbReference type="SAM" id="MobiDB-lite"/>
    </source>
</evidence>
<accession>A0A3M0K9V3</accession>
<feature type="transmembrane region" description="Helical" evidence="7">
    <location>
        <begin position="312"/>
        <end position="336"/>
    </location>
</feature>
<dbReference type="GO" id="GO:0015179">
    <property type="term" value="F:L-amino acid transmembrane transporter activity"/>
    <property type="evidence" value="ECO:0007669"/>
    <property type="project" value="TreeGrafter"/>
</dbReference>
<feature type="transmembrane region" description="Helical" evidence="7">
    <location>
        <begin position="356"/>
        <end position="377"/>
    </location>
</feature>
<evidence type="ECO:0000313" key="9">
    <source>
        <dbReference type="Proteomes" id="UP000269221"/>
    </source>
</evidence>
<dbReference type="Pfam" id="PF13520">
    <property type="entry name" value="AA_permease_2"/>
    <property type="match status" value="1"/>
</dbReference>
<dbReference type="InterPro" id="IPR050598">
    <property type="entry name" value="AminoAcid_Transporter"/>
</dbReference>
<dbReference type="FunFam" id="1.20.1740.10:FF:000092">
    <property type="entry name" value="Putative L-type amino acid transporter 1-like protein MLAS"/>
    <property type="match status" value="1"/>
</dbReference>
<dbReference type="Gene3D" id="1.20.1740.10">
    <property type="entry name" value="Amino acid/polyamine transporter I"/>
    <property type="match status" value="1"/>
</dbReference>
<sequence length="545" mass="59495">MSASGGSSPGNAVRKRSLAGSAASLAQEEEKQAMEKMLEGAQENGCARSPSPCGSAEGVTLKRNITLLNGVAIIVGTIIGSGIFVTPTGVLREAGSPGLSLVVWAVCGAFSIVGALCYAELGTTITKSGGDYAYMLEVYGSLPAFLKLWIELLIIRPSSQYIVALVFATYLLKPIFPTAPCPKRLPSWWPVCVSGKVLLCKHRFDLAKLKENVFLTIMLLTAVNCYSVKAATRVQDAFAAAKLLALALIIILGFVQLAKGDVRNLTPENSFEGTKVDVGNIVLALYSGLFAYGGWNYLNFVTEEMINPYRNLPLAIIISLPVVTLVYVLTNLAYFTTLSTEQMLTSEAVAVDFGNYHLGVMSWIIPVFVGLSCFGSVNGSLFTSSRLFFVGSREGHLPSILSMIHPRLLTPVPSLVFTCVMTLLYAFSNDIFSVINFFSFFNWLCVALAIIGMMWLRYKKPELERPIKVNICLPIFFILACLFLIAVSFWMTPVECGIGFAIILSGIPIYFFGVWWQNKPKWVLQGIFSATVLCQKLMEVVPQES</sequence>
<feature type="transmembrane region" description="Helical" evidence="7">
    <location>
        <begin position="278"/>
        <end position="300"/>
    </location>
</feature>
<dbReference type="FunFam" id="1.20.1740.10:FF:000145">
    <property type="entry name" value="Solute carrier family 7 member 5"/>
    <property type="match status" value="1"/>
</dbReference>
<protein>
    <recommendedName>
        <fullName evidence="10">Amino acid permease/ SLC12A domain-containing protein</fullName>
    </recommendedName>
</protein>
<evidence type="ECO:0000256" key="7">
    <source>
        <dbReference type="SAM" id="Phobius"/>
    </source>
</evidence>
<keyword evidence="4 7" id="KW-1133">Transmembrane helix</keyword>
<dbReference type="AlphaFoldDB" id="A0A3M0K9V3"/>
<dbReference type="PANTHER" id="PTHR11785">
    <property type="entry name" value="AMINO ACID TRANSPORTER"/>
    <property type="match status" value="1"/>
</dbReference>
<dbReference type="STRING" id="333673.A0A3M0K9V3"/>
<evidence type="ECO:0000256" key="1">
    <source>
        <dbReference type="ARBA" id="ARBA00004141"/>
    </source>
</evidence>
<feature type="transmembrane region" description="Helical" evidence="7">
    <location>
        <begin position="497"/>
        <end position="516"/>
    </location>
</feature>
<feature type="transmembrane region" description="Helical" evidence="7">
    <location>
        <begin position="408"/>
        <end position="428"/>
    </location>
</feature>
<comment type="caution">
    <text evidence="8">The sequence shown here is derived from an EMBL/GenBank/DDBJ whole genome shotgun (WGS) entry which is preliminary data.</text>
</comment>
<dbReference type="PANTHER" id="PTHR11785:SF315">
    <property type="entry name" value="LARGE NEUTRAL AMINO ACIDS TRANSPORTER SMALL SUBUNIT 1"/>
    <property type="match status" value="1"/>
</dbReference>
<dbReference type="EMBL" id="QRBI01000116">
    <property type="protein sequence ID" value="RMC09321.1"/>
    <property type="molecule type" value="Genomic_DNA"/>
</dbReference>
<feature type="transmembrane region" description="Helical" evidence="7">
    <location>
        <begin position="239"/>
        <end position="258"/>
    </location>
</feature>
<evidence type="ECO:0008006" key="10">
    <source>
        <dbReference type="Google" id="ProtNLM"/>
    </source>
</evidence>
<feature type="transmembrane region" description="Helical" evidence="7">
    <location>
        <begin position="468"/>
        <end position="491"/>
    </location>
</feature>
<dbReference type="GO" id="GO:0016020">
    <property type="term" value="C:membrane"/>
    <property type="evidence" value="ECO:0007669"/>
    <property type="project" value="UniProtKB-SubCell"/>
</dbReference>